<comment type="caution">
    <text evidence="1">The sequence shown here is derived from an EMBL/GenBank/DDBJ whole genome shotgun (WGS) entry which is preliminary data.</text>
</comment>
<reference evidence="1 2" key="1">
    <citation type="submission" date="2018-06" db="EMBL/GenBank/DDBJ databases">
        <title>Genomic Encyclopedia of Type Strains, Phase IV (KMG-IV): sequencing the most valuable type-strain genomes for metagenomic binning, comparative biology and taxonomic classification.</title>
        <authorList>
            <person name="Goeker M."/>
        </authorList>
    </citation>
    <scope>NUCLEOTIDE SEQUENCE [LARGE SCALE GENOMIC DNA]</scope>
    <source>
        <strain evidence="1 2">DSM 24875</strain>
    </source>
</reference>
<evidence type="ECO:0000313" key="1">
    <source>
        <dbReference type="EMBL" id="RBP17571.1"/>
    </source>
</evidence>
<dbReference type="Proteomes" id="UP000253529">
    <property type="component" value="Unassembled WGS sequence"/>
</dbReference>
<evidence type="ECO:0000313" key="2">
    <source>
        <dbReference type="Proteomes" id="UP000253529"/>
    </source>
</evidence>
<proteinExistence type="predicted"/>
<dbReference type="EMBL" id="QNRK01000002">
    <property type="protein sequence ID" value="RBP17571.1"/>
    <property type="molecule type" value="Genomic_DNA"/>
</dbReference>
<name>A0A366FSR6_9HYPH</name>
<sequence length="137" mass="14841">MRPSAPVCAMTSLRSKEREGTSVPARFRVLTAAACALALSARAGWTESSSEILLGEIPRFSDETSARAACGADPVVWADRKSGFFYPKFHPDFGKTATGAYACYSRAKKANYWSLTPDGEGGREGREFPLIFCTQCS</sequence>
<protein>
    <submittedName>
        <fullName evidence="1">Uncharacterized protein</fullName>
    </submittedName>
</protein>
<keyword evidence="2" id="KW-1185">Reference proteome</keyword>
<dbReference type="AlphaFoldDB" id="A0A366FSR6"/>
<organism evidence="1 2">
    <name type="scientific">Roseiarcus fermentans</name>
    <dbReference type="NCBI Taxonomy" id="1473586"/>
    <lineage>
        <taxon>Bacteria</taxon>
        <taxon>Pseudomonadati</taxon>
        <taxon>Pseudomonadota</taxon>
        <taxon>Alphaproteobacteria</taxon>
        <taxon>Hyphomicrobiales</taxon>
        <taxon>Roseiarcaceae</taxon>
        <taxon>Roseiarcus</taxon>
    </lineage>
</organism>
<gene>
    <name evidence="1" type="ORF">DFR50_10263</name>
</gene>
<accession>A0A366FSR6</accession>